<dbReference type="EMBL" id="BLXT01001503">
    <property type="protein sequence ID" value="GFN86300.1"/>
    <property type="molecule type" value="Genomic_DNA"/>
</dbReference>
<sequence>MFVNTTNELVHQKFQAVLADLNKTQSVNETLKKYSEDPYLPRYVEMLKQKQANSLRKNITIWQSLKALVDSRYIQFRRSIRMSRGAVYCLLTGSSFEEFRNATYAWENRHGVTSPLVSATTAD</sequence>
<gene>
    <name evidence="1" type="ORF">PoB_001280600</name>
</gene>
<name>A0AAV3YG50_9GAST</name>
<comment type="caution">
    <text evidence="1">The sequence shown here is derived from an EMBL/GenBank/DDBJ whole genome shotgun (WGS) entry which is preliminary data.</text>
</comment>
<dbReference type="AlphaFoldDB" id="A0AAV3YG50"/>
<dbReference type="Proteomes" id="UP000735302">
    <property type="component" value="Unassembled WGS sequence"/>
</dbReference>
<evidence type="ECO:0000313" key="2">
    <source>
        <dbReference type="Proteomes" id="UP000735302"/>
    </source>
</evidence>
<organism evidence="1 2">
    <name type="scientific">Plakobranchus ocellatus</name>
    <dbReference type="NCBI Taxonomy" id="259542"/>
    <lineage>
        <taxon>Eukaryota</taxon>
        <taxon>Metazoa</taxon>
        <taxon>Spiralia</taxon>
        <taxon>Lophotrochozoa</taxon>
        <taxon>Mollusca</taxon>
        <taxon>Gastropoda</taxon>
        <taxon>Heterobranchia</taxon>
        <taxon>Euthyneura</taxon>
        <taxon>Panpulmonata</taxon>
        <taxon>Sacoglossa</taxon>
        <taxon>Placobranchoidea</taxon>
        <taxon>Plakobranchidae</taxon>
        <taxon>Plakobranchus</taxon>
    </lineage>
</organism>
<proteinExistence type="predicted"/>
<keyword evidence="2" id="KW-1185">Reference proteome</keyword>
<protein>
    <submittedName>
        <fullName evidence="1">Uncharacterized protein</fullName>
    </submittedName>
</protein>
<evidence type="ECO:0000313" key="1">
    <source>
        <dbReference type="EMBL" id="GFN86300.1"/>
    </source>
</evidence>
<accession>A0AAV3YG50</accession>
<reference evidence="1 2" key="1">
    <citation type="journal article" date="2021" name="Elife">
        <title>Chloroplast acquisition without the gene transfer in kleptoplastic sea slugs, Plakobranchus ocellatus.</title>
        <authorList>
            <person name="Maeda T."/>
            <person name="Takahashi S."/>
            <person name="Yoshida T."/>
            <person name="Shimamura S."/>
            <person name="Takaki Y."/>
            <person name="Nagai Y."/>
            <person name="Toyoda A."/>
            <person name="Suzuki Y."/>
            <person name="Arimoto A."/>
            <person name="Ishii H."/>
            <person name="Satoh N."/>
            <person name="Nishiyama T."/>
            <person name="Hasebe M."/>
            <person name="Maruyama T."/>
            <person name="Minagawa J."/>
            <person name="Obokata J."/>
            <person name="Shigenobu S."/>
        </authorList>
    </citation>
    <scope>NUCLEOTIDE SEQUENCE [LARGE SCALE GENOMIC DNA]</scope>
</reference>